<keyword evidence="1" id="KW-0472">Membrane</keyword>
<keyword evidence="1" id="KW-0812">Transmembrane</keyword>
<reference evidence="3" key="1">
    <citation type="submission" date="2022-11" db="UniProtKB">
        <authorList>
            <consortium name="WormBaseParasite"/>
        </authorList>
    </citation>
    <scope>IDENTIFICATION</scope>
</reference>
<dbReference type="WBParaSite" id="nRc.2.0.1.t01085-RA">
    <property type="protein sequence ID" value="nRc.2.0.1.t01085-RA"/>
    <property type="gene ID" value="nRc.2.0.1.g01085"/>
</dbReference>
<keyword evidence="1" id="KW-1133">Transmembrane helix</keyword>
<protein>
    <submittedName>
        <fullName evidence="3">Uncharacterized protein</fullName>
    </submittedName>
</protein>
<evidence type="ECO:0000256" key="1">
    <source>
        <dbReference type="SAM" id="Phobius"/>
    </source>
</evidence>
<dbReference type="AlphaFoldDB" id="A0A915HHJ8"/>
<feature type="transmembrane region" description="Helical" evidence="1">
    <location>
        <begin position="38"/>
        <end position="56"/>
    </location>
</feature>
<sequence length="60" mass="7011">MFDDIEPDWVKNIRQDEADDVRKYQDAASASSNDNLTVPHYIFLCILVVRTLAIFLPRDR</sequence>
<proteinExistence type="predicted"/>
<name>A0A915HHJ8_ROMCU</name>
<organism evidence="2 3">
    <name type="scientific">Romanomermis culicivorax</name>
    <name type="common">Nematode worm</name>
    <dbReference type="NCBI Taxonomy" id="13658"/>
    <lineage>
        <taxon>Eukaryota</taxon>
        <taxon>Metazoa</taxon>
        <taxon>Ecdysozoa</taxon>
        <taxon>Nematoda</taxon>
        <taxon>Enoplea</taxon>
        <taxon>Dorylaimia</taxon>
        <taxon>Mermithida</taxon>
        <taxon>Mermithoidea</taxon>
        <taxon>Mermithidae</taxon>
        <taxon>Romanomermis</taxon>
    </lineage>
</organism>
<keyword evidence="2" id="KW-1185">Reference proteome</keyword>
<evidence type="ECO:0000313" key="3">
    <source>
        <dbReference type="WBParaSite" id="nRc.2.0.1.t01085-RA"/>
    </source>
</evidence>
<dbReference type="Proteomes" id="UP000887565">
    <property type="component" value="Unplaced"/>
</dbReference>
<accession>A0A915HHJ8</accession>
<evidence type="ECO:0000313" key="2">
    <source>
        <dbReference type="Proteomes" id="UP000887565"/>
    </source>
</evidence>